<name>A0ABD0LKG7_9CAEN</name>
<dbReference type="AlphaFoldDB" id="A0ABD0LKG7"/>
<feature type="region of interest" description="Disordered" evidence="1">
    <location>
        <begin position="1"/>
        <end position="85"/>
    </location>
</feature>
<keyword evidence="3" id="KW-1185">Reference proteome</keyword>
<accession>A0ABD0LKG7</accession>
<evidence type="ECO:0000313" key="2">
    <source>
        <dbReference type="EMBL" id="KAK7499985.1"/>
    </source>
</evidence>
<dbReference type="Proteomes" id="UP001519460">
    <property type="component" value="Unassembled WGS sequence"/>
</dbReference>
<reference evidence="2 3" key="1">
    <citation type="journal article" date="2023" name="Sci. Data">
        <title>Genome assembly of the Korean intertidal mud-creeper Batillaria attramentaria.</title>
        <authorList>
            <person name="Patra A.K."/>
            <person name="Ho P.T."/>
            <person name="Jun S."/>
            <person name="Lee S.J."/>
            <person name="Kim Y."/>
            <person name="Won Y.J."/>
        </authorList>
    </citation>
    <scope>NUCLEOTIDE SEQUENCE [LARGE SCALE GENOMIC DNA]</scope>
    <source>
        <strain evidence="2">Wonlab-2016</strain>
    </source>
</reference>
<evidence type="ECO:0000256" key="1">
    <source>
        <dbReference type="SAM" id="MobiDB-lite"/>
    </source>
</evidence>
<evidence type="ECO:0000313" key="3">
    <source>
        <dbReference type="Proteomes" id="UP001519460"/>
    </source>
</evidence>
<feature type="compositionally biased region" description="Basic and acidic residues" evidence="1">
    <location>
        <begin position="16"/>
        <end position="37"/>
    </location>
</feature>
<organism evidence="2 3">
    <name type="scientific">Batillaria attramentaria</name>
    <dbReference type="NCBI Taxonomy" id="370345"/>
    <lineage>
        <taxon>Eukaryota</taxon>
        <taxon>Metazoa</taxon>
        <taxon>Spiralia</taxon>
        <taxon>Lophotrochozoa</taxon>
        <taxon>Mollusca</taxon>
        <taxon>Gastropoda</taxon>
        <taxon>Caenogastropoda</taxon>
        <taxon>Sorbeoconcha</taxon>
        <taxon>Cerithioidea</taxon>
        <taxon>Batillariidae</taxon>
        <taxon>Batillaria</taxon>
    </lineage>
</organism>
<comment type="caution">
    <text evidence="2">The sequence shown here is derived from an EMBL/GenBank/DDBJ whole genome shotgun (WGS) entry which is preliminary data.</text>
</comment>
<dbReference type="EMBL" id="JACVVK020000040">
    <property type="protein sequence ID" value="KAK7499985.1"/>
    <property type="molecule type" value="Genomic_DNA"/>
</dbReference>
<sequence>MAHGKRKQAQQSRNESSSHDASDFADKSKDAASTEKSKPKKHRSERSVSASSSIRDHFQVTSRTESAASMGGGNDFPTTGHAVSR</sequence>
<protein>
    <submittedName>
        <fullName evidence="2">Uncharacterized protein</fullName>
    </submittedName>
</protein>
<gene>
    <name evidence="2" type="ORF">BaRGS_00008833</name>
</gene>
<proteinExistence type="predicted"/>